<proteinExistence type="predicted"/>
<organism evidence="2 3">
    <name type="scientific">Staphylococcus pseudintermedius</name>
    <dbReference type="NCBI Taxonomy" id="283734"/>
    <lineage>
        <taxon>Bacteria</taxon>
        <taxon>Bacillati</taxon>
        <taxon>Bacillota</taxon>
        <taxon>Bacilli</taxon>
        <taxon>Bacillales</taxon>
        <taxon>Staphylococcaceae</taxon>
        <taxon>Staphylococcus</taxon>
        <taxon>Staphylococcus intermedius group</taxon>
    </lineage>
</organism>
<feature type="non-terminal residue" evidence="2">
    <location>
        <position position="107"/>
    </location>
</feature>
<evidence type="ECO:0000259" key="1">
    <source>
        <dbReference type="Pfam" id="PF06470"/>
    </source>
</evidence>
<reference evidence="2 3" key="1">
    <citation type="journal article" date="2018" name="Vet. Microbiol.">
        <title>Clonal diversity and geographic distribution of methicillin-resistant Staphylococcus pseudintermedius from Australian animals: Discovery of novel sequence types.</title>
        <authorList>
            <person name="Worthing K.A."/>
            <person name="Abraham S."/>
            <person name="Coombs G.W."/>
            <person name="Pang S."/>
            <person name="Saputra S."/>
            <person name="Jordan D."/>
            <person name="Trott D.J."/>
            <person name="Norris J.M."/>
        </authorList>
    </citation>
    <scope>NUCLEOTIDE SEQUENCE [LARGE SCALE GENOMIC DNA]</scope>
    <source>
        <strain evidence="2 3">ST525 1</strain>
    </source>
</reference>
<gene>
    <name evidence="2" type="ORF">DD902_17130</name>
</gene>
<evidence type="ECO:0000313" key="3">
    <source>
        <dbReference type="Proteomes" id="UP000246800"/>
    </source>
</evidence>
<dbReference type="Proteomes" id="UP000246800">
    <property type="component" value="Unassembled WGS sequence"/>
</dbReference>
<comment type="caution">
    <text evidence="2">The sequence shown here is derived from an EMBL/GenBank/DDBJ whole genome shotgun (WGS) entry which is preliminary data.</text>
</comment>
<name>A0A317YKH5_STAPS</name>
<dbReference type="RefSeq" id="WP_146699845.1">
    <property type="nucleotide sequence ID" value="NZ_QEIT01000974.1"/>
</dbReference>
<dbReference type="GO" id="GO:0005524">
    <property type="term" value="F:ATP binding"/>
    <property type="evidence" value="ECO:0007669"/>
    <property type="project" value="InterPro"/>
</dbReference>
<dbReference type="AlphaFoldDB" id="A0A317YKH5"/>
<dbReference type="InterPro" id="IPR010935">
    <property type="entry name" value="SMC_hinge"/>
</dbReference>
<dbReference type="GO" id="GO:0051276">
    <property type="term" value="P:chromosome organization"/>
    <property type="evidence" value="ECO:0007669"/>
    <property type="project" value="InterPro"/>
</dbReference>
<evidence type="ECO:0000313" key="2">
    <source>
        <dbReference type="EMBL" id="PWZ64710.1"/>
    </source>
</evidence>
<dbReference type="InterPro" id="IPR036277">
    <property type="entry name" value="SMC_hinge_sf"/>
</dbReference>
<feature type="non-terminal residue" evidence="2">
    <location>
        <position position="1"/>
    </location>
</feature>
<dbReference type="GO" id="GO:0005694">
    <property type="term" value="C:chromosome"/>
    <property type="evidence" value="ECO:0007669"/>
    <property type="project" value="InterPro"/>
</dbReference>
<sequence>SAVDKRQEKDLTDPKQAQNEYEEKLYQAYRYTEKMKTRIDSLATQEEAYTYFFNGVKHILKAKNKELKGIHGAVAEIIDVPSKLTQAIETALGASLQHVLSLIHITE</sequence>
<accession>A0A317YKH5</accession>
<protein>
    <recommendedName>
        <fullName evidence="1">SMC hinge domain-containing protein</fullName>
    </recommendedName>
</protein>
<dbReference type="Pfam" id="PF06470">
    <property type="entry name" value="SMC_hinge"/>
    <property type="match status" value="1"/>
</dbReference>
<dbReference type="EMBL" id="QEIT01000974">
    <property type="protein sequence ID" value="PWZ64710.1"/>
    <property type="molecule type" value="Genomic_DNA"/>
</dbReference>
<feature type="domain" description="SMC hinge" evidence="1">
    <location>
        <begin position="67"/>
        <end position="100"/>
    </location>
</feature>
<dbReference type="SUPFAM" id="SSF75553">
    <property type="entry name" value="Smc hinge domain"/>
    <property type="match status" value="1"/>
</dbReference>
<dbReference type="Gene3D" id="1.20.1060.20">
    <property type="match status" value="1"/>
</dbReference>